<dbReference type="Proteomes" id="UP000733858">
    <property type="component" value="Unassembled WGS sequence"/>
</dbReference>
<protein>
    <recommendedName>
        <fullName evidence="3">VWFA domain-containing protein</fullName>
    </recommendedName>
</protein>
<dbReference type="SUPFAM" id="SSF53300">
    <property type="entry name" value="vWA-like"/>
    <property type="match status" value="1"/>
</dbReference>
<dbReference type="InterPro" id="IPR036465">
    <property type="entry name" value="vWFA_dom_sf"/>
</dbReference>
<dbReference type="EMBL" id="JAILYJ010000001">
    <property type="protein sequence ID" value="MBY4628090.1"/>
    <property type="molecule type" value="Genomic_DNA"/>
</dbReference>
<evidence type="ECO:0000313" key="2">
    <source>
        <dbReference type="Proteomes" id="UP000733858"/>
    </source>
</evidence>
<evidence type="ECO:0000313" key="1">
    <source>
        <dbReference type="EMBL" id="MBY4628090.1"/>
    </source>
</evidence>
<reference evidence="1 2" key="1">
    <citation type="submission" date="2021-08" db="EMBL/GenBank/DDBJ databases">
        <title>Rhizobium croatiense sp. nov. and Rhizobium redzepovicii sp. nov., two new species isolated from nodules of Phaseolus vulgaris in Croatia.</title>
        <authorList>
            <person name="Rajnovic I."/>
            <person name="Ramirez-Bahena M.H."/>
            <person name="Kajic S."/>
            <person name="Igual M.J."/>
            <person name="Peix A."/>
            <person name="Velazquez E."/>
            <person name="Sikora S."/>
        </authorList>
    </citation>
    <scope>NUCLEOTIDE SEQUENCE [LARGE SCALE GENOMIC DNA]</scope>
    <source>
        <strain evidence="1 2">13T</strain>
    </source>
</reference>
<evidence type="ECO:0008006" key="3">
    <source>
        <dbReference type="Google" id="ProtNLM"/>
    </source>
</evidence>
<organism evidence="1 2">
    <name type="scientific">Rhizobium croatiense</name>
    <dbReference type="NCBI Taxonomy" id="2867516"/>
    <lineage>
        <taxon>Bacteria</taxon>
        <taxon>Pseudomonadati</taxon>
        <taxon>Pseudomonadota</taxon>
        <taxon>Alphaproteobacteria</taxon>
        <taxon>Hyphomicrobiales</taxon>
        <taxon>Rhizobiaceae</taxon>
        <taxon>Rhizobium/Agrobacterium group</taxon>
        <taxon>Rhizobium</taxon>
    </lineage>
</organism>
<name>A0ABS7LTB5_9HYPH</name>
<dbReference type="Gene3D" id="3.40.50.410">
    <property type="entry name" value="von Willebrand factor, type A domain"/>
    <property type="match status" value="1"/>
</dbReference>
<proteinExistence type="predicted"/>
<comment type="caution">
    <text evidence="1">The sequence shown here is derived from an EMBL/GenBank/DDBJ whole genome shotgun (WGS) entry which is preliminary data.</text>
</comment>
<keyword evidence="2" id="KW-1185">Reference proteome</keyword>
<gene>
    <name evidence="1" type="ORF">K6M89_02030</name>
</gene>
<sequence length="105" mass="11455">MVFMTDGEMNTKYDPNDKFDWICSQTKSSACNAFATAAMQTACTAMKKSGIEIYTLSYSADADVVNIRNCATNTAHFFTASPATIKTVYETIAAAIRGDTLRLTQ</sequence>
<accession>A0ABS7LTB5</accession>